<name>M1AMV4_SOLTU</name>
<proteinExistence type="predicted"/>
<protein>
    <submittedName>
        <fullName evidence="1">Methyltransferase family protein</fullName>
    </submittedName>
</protein>
<organism evidence="1 2">
    <name type="scientific">Solanum tuberosum</name>
    <name type="common">Potato</name>
    <dbReference type="NCBI Taxonomy" id="4113"/>
    <lineage>
        <taxon>Eukaryota</taxon>
        <taxon>Viridiplantae</taxon>
        <taxon>Streptophyta</taxon>
        <taxon>Embryophyta</taxon>
        <taxon>Tracheophyta</taxon>
        <taxon>Spermatophyta</taxon>
        <taxon>Magnoliopsida</taxon>
        <taxon>eudicotyledons</taxon>
        <taxon>Gunneridae</taxon>
        <taxon>Pentapetalae</taxon>
        <taxon>asterids</taxon>
        <taxon>lamiids</taxon>
        <taxon>Solanales</taxon>
        <taxon>Solanaceae</taxon>
        <taxon>Solanoideae</taxon>
        <taxon>Solaneae</taxon>
        <taxon>Solanum</taxon>
    </lineage>
</organism>
<dbReference type="PaxDb" id="4113-PGSC0003DMT400026227"/>
<dbReference type="EnsemblPlants" id="PGSC0003DMT400026227">
    <property type="protein sequence ID" value="PGSC0003DMT400026227"/>
    <property type="gene ID" value="PGSC0003DMG400010114"/>
</dbReference>
<accession>M1AMV4</accession>
<reference evidence="2" key="1">
    <citation type="journal article" date="2011" name="Nature">
        <title>Genome sequence and analysis of the tuber crop potato.</title>
        <authorList>
            <consortium name="The Potato Genome Sequencing Consortium"/>
        </authorList>
    </citation>
    <scope>NUCLEOTIDE SEQUENCE [LARGE SCALE GENOMIC DNA]</scope>
    <source>
        <strain evidence="2">cv. DM1-3 516 R44</strain>
    </source>
</reference>
<dbReference type="HOGENOM" id="CLU_2890236_0_0_1"/>
<reference evidence="1" key="2">
    <citation type="submission" date="2015-06" db="UniProtKB">
        <authorList>
            <consortium name="EnsemblPlants"/>
        </authorList>
    </citation>
    <scope>IDENTIFICATION</scope>
    <source>
        <strain evidence="1">DM1-3 516 R44</strain>
    </source>
</reference>
<evidence type="ECO:0000313" key="1">
    <source>
        <dbReference type="EnsemblPlants" id="PGSC0003DMT400026227"/>
    </source>
</evidence>
<sequence>MIRNKAIWGKVGMTFMTDKMREVRLRWFGHGHVKRRCADTLVRRLVVTGFRRGSGDQKRNGGS</sequence>
<dbReference type="Gramene" id="PGSC0003DMT400026227">
    <property type="protein sequence ID" value="PGSC0003DMT400026227"/>
    <property type="gene ID" value="PGSC0003DMG400010114"/>
</dbReference>
<evidence type="ECO:0000313" key="2">
    <source>
        <dbReference type="Proteomes" id="UP000011115"/>
    </source>
</evidence>
<keyword evidence="2" id="KW-1185">Reference proteome</keyword>
<dbReference type="AlphaFoldDB" id="M1AMV4"/>
<dbReference type="InParanoid" id="M1AMV4"/>
<dbReference type="Proteomes" id="UP000011115">
    <property type="component" value="Unassembled WGS sequence"/>
</dbReference>